<dbReference type="PANTHER" id="PTHR14628">
    <property type="entry name" value="BEN DOMAIN-CONTAINING PROTEIN 5"/>
    <property type="match status" value="1"/>
</dbReference>
<accession>A0A6J2WCL6</accession>
<dbReference type="InterPro" id="IPR040391">
    <property type="entry name" value="BEND5"/>
</dbReference>
<keyword evidence="1" id="KW-0175">Coiled coil</keyword>
<evidence type="ECO:0000256" key="1">
    <source>
        <dbReference type="SAM" id="Coils"/>
    </source>
</evidence>
<evidence type="ECO:0000313" key="3">
    <source>
        <dbReference type="Proteomes" id="UP000504632"/>
    </source>
</evidence>
<feature type="coiled-coil region" evidence="1">
    <location>
        <begin position="117"/>
        <end position="172"/>
    </location>
</feature>
<dbReference type="PANTHER" id="PTHR14628:SF1">
    <property type="entry name" value="BEN DOMAIN-CONTAINING PROTEIN 5"/>
    <property type="match status" value="1"/>
</dbReference>
<name>A0A6J2WCL6_CHACN</name>
<evidence type="ECO:0000256" key="2">
    <source>
        <dbReference type="SAM" id="MobiDB-lite"/>
    </source>
</evidence>
<dbReference type="GO" id="GO:0003677">
    <property type="term" value="F:DNA binding"/>
    <property type="evidence" value="ECO:0007669"/>
    <property type="project" value="InterPro"/>
</dbReference>
<dbReference type="InParanoid" id="A0A6J2WCL6"/>
<dbReference type="AlphaFoldDB" id="A0A6J2WCL6"/>
<protein>
    <submittedName>
        <fullName evidence="4">BEN domain-containing protein 5-like</fullName>
    </submittedName>
</protein>
<dbReference type="RefSeq" id="XP_030641081.1">
    <property type="nucleotide sequence ID" value="XM_030785221.1"/>
</dbReference>
<reference evidence="4" key="1">
    <citation type="submission" date="2025-08" db="UniProtKB">
        <authorList>
            <consortium name="RefSeq"/>
        </authorList>
    </citation>
    <scope>IDENTIFICATION</scope>
</reference>
<dbReference type="Proteomes" id="UP000504632">
    <property type="component" value="Chromosome 9"/>
</dbReference>
<feature type="region of interest" description="Disordered" evidence="2">
    <location>
        <begin position="66"/>
        <end position="109"/>
    </location>
</feature>
<dbReference type="GO" id="GO:0045892">
    <property type="term" value="P:negative regulation of DNA-templated transcription"/>
    <property type="evidence" value="ECO:0007669"/>
    <property type="project" value="InterPro"/>
</dbReference>
<dbReference type="GeneID" id="115821394"/>
<dbReference type="Gene3D" id="1.10.10.2590">
    <property type="entry name" value="BEN domain"/>
    <property type="match status" value="1"/>
</dbReference>
<keyword evidence="3" id="KW-1185">Reference proteome</keyword>
<proteinExistence type="predicted"/>
<gene>
    <name evidence="4" type="primary">LOC115821394</name>
</gene>
<sequence length="327" mass="36902">MFALVRYLEDNYRDIVLVSHIKDFDPANVDDFDKTTKYSVLWRDDGAYYEGQVLLLSDKENTLRQRLESKRAPVPKIRTESATPPRKDRAGLEAAANKTGQDSGGADEGGMISQQVYEELLQGYQQLKRKKQRLAVELSVLQHKYAELEKAKEETQHELDEHKEECVNLRSIQDKIRSLLQGEALEVSFGAPVLPSPSRTSEETILQCPEGKTHIGGGAYIPVGTWSWIRGAKNDSRFCKDLAVAIWGSEVLLNRSTEGKVCNRLKAQGAVAKPPLTPEKYQAVKDSFKTWLLEKGVSESEVAMRSRKIGQYISEKIMDIKKAQKKF</sequence>
<dbReference type="OrthoDB" id="9931198at2759"/>
<organism evidence="3 4">
    <name type="scientific">Chanos chanos</name>
    <name type="common">Milkfish</name>
    <name type="synonym">Mugil chanos</name>
    <dbReference type="NCBI Taxonomy" id="29144"/>
    <lineage>
        <taxon>Eukaryota</taxon>
        <taxon>Metazoa</taxon>
        <taxon>Chordata</taxon>
        <taxon>Craniata</taxon>
        <taxon>Vertebrata</taxon>
        <taxon>Euteleostomi</taxon>
        <taxon>Actinopterygii</taxon>
        <taxon>Neopterygii</taxon>
        <taxon>Teleostei</taxon>
        <taxon>Ostariophysi</taxon>
        <taxon>Gonorynchiformes</taxon>
        <taxon>Chanidae</taxon>
        <taxon>Chanos</taxon>
    </lineage>
</organism>
<evidence type="ECO:0000313" key="4">
    <source>
        <dbReference type="RefSeq" id="XP_030641081.1"/>
    </source>
</evidence>